<keyword evidence="1" id="KW-0175">Coiled coil</keyword>
<proteinExistence type="predicted"/>
<dbReference type="Gene3D" id="1.10.287.1490">
    <property type="match status" value="1"/>
</dbReference>
<sequence>MADETAIRRISETATKLAKLHAVITEFFDIREQLEQGPLQVQKMQKQIDIKKTKLAVLREELIELRKAADGKSLQLKTNEAKIVDLRTKLNAASSNRDFQIIKSQIEADEMANSVLEDEILEALDLVDVKLAAIANAEEKIKLSEVAQSTKADEVKQQAVVLQQQSVGVEASLVEAEKVIPASEGDMYRRLIKSHQAEALAPVEEKVCTSCFTMLTHQEIVNLNVGKFLFCRSCGKIIYNK</sequence>
<dbReference type="AlphaFoldDB" id="A0A3B1DP53"/>
<protein>
    <recommendedName>
        <fullName evidence="3">C4-type zinc ribbon domain-containing protein</fullName>
    </recommendedName>
</protein>
<accession>A0A3B1DP53</accession>
<evidence type="ECO:0008006" key="3">
    <source>
        <dbReference type="Google" id="ProtNLM"/>
    </source>
</evidence>
<gene>
    <name evidence="2" type="ORF">MNBD_PLANCTO02-2950</name>
</gene>
<reference evidence="2" key="1">
    <citation type="submission" date="2018-06" db="EMBL/GenBank/DDBJ databases">
        <authorList>
            <person name="Zhirakovskaya E."/>
        </authorList>
    </citation>
    <scope>NUCLEOTIDE SEQUENCE</scope>
</reference>
<evidence type="ECO:0000256" key="1">
    <source>
        <dbReference type="SAM" id="Coils"/>
    </source>
</evidence>
<feature type="coiled-coil region" evidence="1">
    <location>
        <begin position="41"/>
        <end position="68"/>
    </location>
</feature>
<organism evidence="2">
    <name type="scientific">hydrothermal vent metagenome</name>
    <dbReference type="NCBI Taxonomy" id="652676"/>
    <lineage>
        <taxon>unclassified sequences</taxon>
        <taxon>metagenomes</taxon>
        <taxon>ecological metagenomes</taxon>
    </lineage>
</organism>
<name>A0A3B1DP53_9ZZZZ</name>
<dbReference type="EMBL" id="UOGL01000148">
    <property type="protein sequence ID" value="VAX37894.1"/>
    <property type="molecule type" value="Genomic_DNA"/>
</dbReference>
<evidence type="ECO:0000313" key="2">
    <source>
        <dbReference type="EMBL" id="VAX37894.1"/>
    </source>
</evidence>